<keyword evidence="3 6" id="KW-0812">Transmembrane</keyword>
<evidence type="ECO:0000256" key="2">
    <source>
        <dbReference type="ARBA" id="ARBA00009045"/>
    </source>
</evidence>
<dbReference type="EMBL" id="JAWXYG010000005">
    <property type="protein sequence ID" value="KAK4271150.1"/>
    <property type="molecule type" value="Genomic_DNA"/>
</dbReference>
<dbReference type="PANTHER" id="PTHR43731:SF26">
    <property type="entry name" value="RHOMBOID-LIKE PROTEIN 10, CHLOROPLASTIC"/>
    <property type="match status" value="1"/>
</dbReference>
<keyword evidence="4 6" id="KW-1133">Transmembrane helix</keyword>
<feature type="transmembrane region" description="Helical" evidence="6">
    <location>
        <begin position="209"/>
        <end position="227"/>
    </location>
</feature>
<dbReference type="InterPro" id="IPR022764">
    <property type="entry name" value="Peptidase_S54_rhomboid_dom"/>
</dbReference>
<dbReference type="InterPro" id="IPR035952">
    <property type="entry name" value="Rhomboid-like_sf"/>
</dbReference>
<reference evidence="8" key="1">
    <citation type="submission" date="2023-10" db="EMBL/GenBank/DDBJ databases">
        <title>Chromosome-level genome of the transformable northern wattle, Acacia crassicarpa.</title>
        <authorList>
            <person name="Massaro I."/>
            <person name="Sinha N.R."/>
            <person name="Poethig S."/>
            <person name="Leichty A.R."/>
        </authorList>
    </citation>
    <scope>NUCLEOTIDE SEQUENCE</scope>
    <source>
        <strain evidence="8">Acra3RX</strain>
        <tissue evidence="8">Leaf</tissue>
    </source>
</reference>
<comment type="subcellular location">
    <subcellularLocation>
        <location evidence="1">Membrane</location>
        <topology evidence="1">Multi-pass membrane protein</topology>
    </subcellularLocation>
</comment>
<feature type="transmembrane region" description="Helical" evidence="6">
    <location>
        <begin position="233"/>
        <end position="251"/>
    </location>
</feature>
<dbReference type="Pfam" id="PF01694">
    <property type="entry name" value="Rhomboid"/>
    <property type="match status" value="1"/>
</dbReference>
<dbReference type="GO" id="GO:0004252">
    <property type="term" value="F:serine-type endopeptidase activity"/>
    <property type="evidence" value="ECO:0007669"/>
    <property type="project" value="InterPro"/>
</dbReference>
<accession>A0AAE1MNT6</accession>
<dbReference type="SUPFAM" id="SSF144091">
    <property type="entry name" value="Rhomboid-like"/>
    <property type="match status" value="1"/>
</dbReference>
<dbReference type="FunFam" id="1.20.1540.10:FF:000015">
    <property type="entry name" value="RHOMBOID-like protein 10 chloroplastic"/>
    <property type="match status" value="1"/>
</dbReference>
<evidence type="ECO:0000256" key="3">
    <source>
        <dbReference type="ARBA" id="ARBA00022692"/>
    </source>
</evidence>
<feature type="domain" description="Peptidase S54 rhomboid" evidence="7">
    <location>
        <begin position="167"/>
        <end position="304"/>
    </location>
</feature>
<keyword evidence="5 6" id="KW-0472">Membrane</keyword>
<evidence type="ECO:0000313" key="9">
    <source>
        <dbReference type="Proteomes" id="UP001293593"/>
    </source>
</evidence>
<dbReference type="AlphaFoldDB" id="A0AAE1MNT6"/>
<dbReference type="GO" id="GO:0031969">
    <property type="term" value="C:chloroplast membrane"/>
    <property type="evidence" value="ECO:0007669"/>
    <property type="project" value="TreeGrafter"/>
</dbReference>
<sequence>MLGSAAPYPFRLPVGDAGACPLDLIATATSLHFGHLLRRRLSHNFHRRFLLQSCFKKLPPLDHVFRWKDIWCERALQFIEINFLQLSNDVLSSTCSSSFAFFNGGKHRAHLGNDGMSKSRMSSQRPFSGRKWTNILLAANILLYIAQVATQGKLLFWGAKINSLIDKGQLWRLATSSFLHANVGHLMVNCYSLNSVGPTVESFSGPRRYLALYFASAIASSAMSYWFCRMPSVGASGAIFGLVGSVAVFVLRHRELVGGGKEDLQQIAHVIVLNMVIGLLSNGIDNWGHLGGLIGGAAASWLIGPAWKRESTTRDGRKVFVDRAPMYKIFQIKGVPRQWK</sequence>
<dbReference type="Gene3D" id="1.20.1540.10">
    <property type="entry name" value="Rhomboid-like"/>
    <property type="match status" value="1"/>
</dbReference>
<evidence type="ECO:0000259" key="7">
    <source>
        <dbReference type="Pfam" id="PF01694"/>
    </source>
</evidence>
<keyword evidence="9" id="KW-1185">Reference proteome</keyword>
<dbReference type="PANTHER" id="PTHR43731">
    <property type="entry name" value="RHOMBOID PROTEASE"/>
    <property type="match status" value="1"/>
</dbReference>
<evidence type="ECO:0000256" key="1">
    <source>
        <dbReference type="ARBA" id="ARBA00004141"/>
    </source>
</evidence>
<evidence type="ECO:0000256" key="6">
    <source>
        <dbReference type="SAM" id="Phobius"/>
    </source>
</evidence>
<name>A0AAE1MNT6_9FABA</name>
<feature type="transmembrane region" description="Helical" evidence="6">
    <location>
        <begin position="132"/>
        <end position="150"/>
    </location>
</feature>
<proteinExistence type="inferred from homology"/>
<evidence type="ECO:0000256" key="5">
    <source>
        <dbReference type="ARBA" id="ARBA00023136"/>
    </source>
</evidence>
<evidence type="ECO:0000313" key="8">
    <source>
        <dbReference type="EMBL" id="KAK4271150.1"/>
    </source>
</evidence>
<gene>
    <name evidence="8" type="ORF">QN277_019886</name>
</gene>
<protein>
    <recommendedName>
        <fullName evidence="7">Peptidase S54 rhomboid domain-containing protein</fullName>
    </recommendedName>
</protein>
<comment type="similarity">
    <text evidence="2">Belongs to the peptidase S54 family.</text>
</comment>
<evidence type="ECO:0000256" key="4">
    <source>
        <dbReference type="ARBA" id="ARBA00022989"/>
    </source>
</evidence>
<organism evidence="8 9">
    <name type="scientific">Acacia crassicarpa</name>
    <name type="common">northern wattle</name>
    <dbReference type="NCBI Taxonomy" id="499986"/>
    <lineage>
        <taxon>Eukaryota</taxon>
        <taxon>Viridiplantae</taxon>
        <taxon>Streptophyta</taxon>
        <taxon>Embryophyta</taxon>
        <taxon>Tracheophyta</taxon>
        <taxon>Spermatophyta</taxon>
        <taxon>Magnoliopsida</taxon>
        <taxon>eudicotyledons</taxon>
        <taxon>Gunneridae</taxon>
        <taxon>Pentapetalae</taxon>
        <taxon>rosids</taxon>
        <taxon>fabids</taxon>
        <taxon>Fabales</taxon>
        <taxon>Fabaceae</taxon>
        <taxon>Caesalpinioideae</taxon>
        <taxon>mimosoid clade</taxon>
        <taxon>Acacieae</taxon>
        <taxon>Acacia</taxon>
    </lineage>
</organism>
<comment type="caution">
    <text evidence="8">The sequence shown here is derived from an EMBL/GenBank/DDBJ whole genome shotgun (WGS) entry which is preliminary data.</text>
</comment>
<dbReference type="InterPro" id="IPR050925">
    <property type="entry name" value="Rhomboid_protease_S54"/>
</dbReference>
<dbReference type="Proteomes" id="UP001293593">
    <property type="component" value="Unassembled WGS sequence"/>
</dbReference>